<proteinExistence type="predicted"/>
<protein>
    <submittedName>
        <fullName evidence="2">Uncharacterized protein</fullName>
    </submittedName>
</protein>
<reference evidence="2 3" key="1">
    <citation type="journal article" date="2018" name="IMA Fungus">
        <title>IMA Genome-F 9: Draft genome sequence of Annulohypoxylon stygium, Aspergillus mulundensis, Berkeleyomyces basicola (syn. Thielaviopsis basicola), Ceratocystis smalleyi, two Cercospora beticola strains, Coleophoma cylindrospora, Fusarium fracticaudum, Phialophora cf. hyalina, and Morchella septimelata.</title>
        <authorList>
            <person name="Wingfield B.D."/>
            <person name="Bills G.F."/>
            <person name="Dong Y."/>
            <person name="Huang W."/>
            <person name="Nel W.J."/>
            <person name="Swalarsk-Parry B.S."/>
            <person name="Vaghefi N."/>
            <person name="Wilken P.M."/>
            <person name="An Z."/>
            <person name="de Beer Z.W."/>
            <person name="De Vos L."/>
            <person name="Chen L."/>
            <person name="Duong T.A."/>
            <person name="Gao Y."/>
            <person name="Hammerbacher A."/>
            <person name="Kikkert J.R."/>
            <person name="Li Y."/>
            <person name="Li H."/>
            <person name="Li K."/>
            <person name="Li Q."/>
            <person name="Liu X."/>
            <person name="Ma X."/>
            <person name="Naidoo K."/>
            <person name="Pethybridge S.J."/>
            <person name="Sun J."/>
            <person name="Steenkamp E.T."/>
            <person name="van der Nest M.A."/>
            <person name="van Wyk S."/>
            <person name="Wingfield M.J."/>
            <person name="Xiong C."/>
            <person name="Yue Q."/>
            <person name="Zhang X."/>
        </authorList>
    </citation>
    <scope>NUCLEOTIDE SEQUENCE [LARGE SCALE GENOMIC DNA]</scope>
    <source>
        <strain evidence="2 3">DSM 5745</strain>
    </source>
</reference>
<organism evidence="2 3">
    <name type="scientific">Aspergillus mulundensis</name>
    <dbReference type="NCBI Taxonomy" id="1810919"/>
    <lineage>
        <taxon>Eukaryota</taxon>
        <taxon>Fungi</taxon>
        <taxon>Dikarya</taxon>
        <taxon>Ascomycota</taxon>
        <taxon>Pezizomycotina</taxon>
        <taxon>Eurotiomycetes</taxon>
        <taxon>Eurotiomycetidae</taxon>
        <taxon>Eurotiales</taxon>
        <taxon>Aspergillaceae</taxon>
        <taxon>Aspergillus</taxon>
        <taxon>Aspergillus subgen. Nidulantes</taxon>
    </lineage>
</organism>
<dbReference type="GeneID" id="38120328"/>
<dbReference type="RefSeq" id="XP_026599706.1">
    <property type="nucleotide sequence ID" value="XM_026751974.1"/>
</dbReference>
<keyword evidence="1" id="KW-0812">Transmembrane</keyword>
<name>A0A3D8QRZ3_9EURO</name>
<keyword evidence="1" id="KW-0472">Membrane</keyword>
<dbReference type="Proteomes" id="UP000256690">
    <property type="component" value="Unassembled WGS sequence"/>
</dbReference>
<accession>A0A3D8QRZ3</accession>
<feature type="transmembrane region" description="Helical" evidence="1">
    <location>
        <begin position="50"/>
        <end position="72"/>
    </location>
</feature>
<evidence type="ECO:0000313" key="3">
    <source>
        <dbReference type="Proteomes" id="UP000256690"/>
    </source>
</evidence>
<sequence>MSPIPSMSIPEFIAVAVADNLTRSEPATQQTYQCVLSPEKQMALIADRDFWVMLFFCYAAFNFLLGLSALCAERRPYRQSMECSMAADGDAHALWMVIQLHSGERFGSPASLPHVFFLFYFSSLTRVQPKASQK</sequence>
<comment type="caution">
    <text evidence="2">The sequence shown here is derived from an EMBL/GenBank/DDBJ whole genome shotgun (WGS) entry which is preliminary data.</text>
</comment>
<dbReference type="AlphaFoldDB" id="A0A3D8QRZ3"/>
<gene>
    <name evidence="2" type="ORF">DSM5745_09958</name>
</gene>
<keyword evidence="3" id="KW-1185">Reference proteome</keyword>
<evidence type="ECO:0000313" key="2">
    <source>
        <dbReference type="EMBL" id="RDW64547.1"/>
    </source>
</evidence>
<dbReference type="EMBL" id="PVWQ01000014">
    <property type="protein sequence ID" value="RDW64547.1"/>
    <property type="molecule type" value="Genomic_DNA"/>
</dbReference>
<keyword evidence="1" id="KW-1133">Transmembrane helix</keyword>
<evidence type="ECO:0000256" key="1">
    <source>
        <dbReference type="SAM" id="Phobius"/>
    </source>
</evidence>